<name>K2GGR1_9BACT</name>
<dbReference type="GO" id="GO:0005886">
    <property type="term" value="C:plasma membrane"/>
    <property type="evidence" value="ECO:0007669"/>
    <property type="project" value="UniProtKB-SubCell"/>
</dbReference>
<feature type="transmembrane region" description="Helical" evidence="7">
    <location>
        <begin position="34"/>
        <end position="59"/>
    </location>
</feature>
<dbReference type="Pfam" id="PF00664">
    <property type="entry name" value="ABC_membrane"/>
    <property type="match status" value="1"/>
</dbReference>
<dbReference type="Gene3D" id="1.20.1560.10">
    <property type="entry name" value="ABC transporter type 1, transmembrane domain"/>
    <property type="match status" value="1"/>
</dbReference>
<keyword evidence="2 7" id="KW-0812">Transmembrane</keyword>
<dbReference type="InterPro" id="IPR039421">
    <property type="entry name" value="Type_1_exporter"/>
</dbReference>
<dbReference type="GO" id="GO:0015421">
    <property type="term" value="F:ABC-type oligopeptide transporter activity"/>
    <property type="evidence" value="ECO:0007669"/>
    <property type="project" value="TreeGrafter"/>
</dbReference>
<feature type="transmembrane region" description="Helical" evidence="7">
    <location>
        <begin position="71"/>
        <end position="91"/>
    </location>
</feature>
<dbReference type="Gene3D" id="3.40.50.300">
    <property type="entry name" value="P-loop containing nucleotide triphosphate hydrolases"/>
    <property type="match status" value="1"/>
</dbReference>
<comment type="subcellular location">
    <subcellularLocation>
        <location evidence="1">Cell membrane</location>
        <topology evidence="1">Multi-pass membrane protein</topology>
    </subcellularLocation>
</comment>
<dbReference type="InterPro" id="IPR003593">
    <property type="entry name" value="AAA+_ATPase"/>
</dbReference>
<dbReference type="InterPro" id="IPR027417">
    <property type="entry name" value="P-loop_NTPase"/>
</dbReference>
<evidence type="ECO:0000256" key="3">
    <source>
        <dbReference type="ARBA" id="ARBA00022741"/>
    </source>
</evidence>
<keyword evidence="6 7" id="KW-0472">Membrane</keyword>
<comment type="caution">
    <text evidence="10">The sequence shown here is derived from an EMBL/GenBank/DDBJ whole genome shotgun (WGS) entry which is preliminary data.</text>
</comment>
<accession>K2GGR1</accession>
<dbReference type="InterPro" id="IPR011527">
    <property type="entry name" value="ABC1_TM_dom"/>
</dbReference>
<dbReference type="GO" id="GO:0016887">
    <property type="term" value="F:ATP hydrolysis activity"/>
    <property type="evidence" value="ECO:0007669"/>
    <property type="project" value="InterPro"/>
</dbReference>
<dbReference type="SMART" id="SM00382">
    <property type="entry name" value="AAA"/>
    <property type="match status" value="1"/>
</dbReference>
<keyword evidence="5 7" id="KW-1133">Transmembrane helix</keyword>
<protein>
    <submittedName>
        <fullName evidence="10">ABC transporter related protein</fullName>
    </submittedName>
</protein>
<evidence type="ECO:0000259" key="9">
    <source>
        <dbReference type="PROSITE" id="PS50929"/>
    </source>
</evidence>
<evidence type="ECO:0000313" key="10">
    <source>
        <dbReference type="EMBL" id="EKE29609.1"/>
    </source>
</evidence>
<dbReference type="InterPro" id="IPR036640">
    <property type="entry name" value="ABC1_TM_sf"/>
</dbReference>
<feature type="domain" description="ABC transporter" evidence="8">
    <location>
        <begin position="350"/>
        <end position="582"/>
    </location>
</feature>
<dbReference type="CDD" id="cd18547">
    <property type="entry name" value="ABC_6TM_Tm288_like"/>
    <property type="match status" value="1"/>
</dbReference>
<reference evidence="10" key="1">
    <citation type="journal article" date="2012" name="Science">
        <title>Fermentation, hydrogen, and sulfur metabolism in multiple uncultivated bacterial phyla.</title>
        <authorList>
            <person name="Wrighton K.C."/>
            <person name="Thomas B.C."/>
            <person name="Sharon I."/>
            <person name="Miller C.S."/>
            <person name="Castelle C.J."/>
            <person name="VerBerkmoes N.C."/>
            <person name="Wilkins M.J."/>
            <person name="Hettich R.L."/>
            <person name="Lipton M.S."/>
            <person name="Williams K.H."/>
            <person name="Long P.E."/>
            <person name="Banfield J.F."/>
        </authorList>
    </citation>
    <scope>NUCLEOTIDE SEQUENCE [LARGE SCALE GENOMIC DNA]</scope>
</reference>
<dbReference type="InterPro" id="IPR003439">
    <property type="entry name" value="ABC_transporter-like_ATP-bd"/>
</dbReference>
<dbReference type="SUPFAM" id="SSF52540">
    <property type="entry name" value="P-loop containing nucleoside triphosphate hydrolases"/>
    <property type="match status" value="1"/>
</dbReference>
<dbReference type="PROSITE" id="PS50929">
    <property type="entry name" value="ABC_TM1F"/>
    <property type="match status" value="1"/>
</dbReference>
<dbReference type="PANTHER" id="PTHR43394:SF1">
    <property type="entry name" value="ATP-BINDING CASSETTE SUB-FAMILY B MEMBER 10, MITOCHONDRIAL"/>
    <property type="match status" value="1"/>
</dbReference>
<keyword evidence="4" id="KW-0067">ATP-binding</keyword>
<evidence type="ECO:0000256" key="2">
    <source>
        <dbReference type="ARBA" id="ARBA00022692"/>
    </source>
</evidence>
<dbReference type="AlphaFoldDB" id="K2GGR1"/>
<dbReference type="SUPFAM" id="SSF90123">
    <property type="entry name" value="ABC transporter transmembrane region"/>
    <property type="match status" value="1"/>
</dbReference>
<feature type="domain" description="ABC transmembrane type-1" evidence="9">
    <location>
        <begin position="35"/>
        <end position="317"/>
    </location>
</feature>
<proteinExistence type="predicted"/>
<evidence type="ECO:0000256" key="7">
    <source>
        <dbReference type="SAM" id="Phobius"/>
    </source>
</evidence>
<dbReference type="GO" id="GO:0005524">
    <property type="term" value="F:ATP binding"/>
    <property type="evidence" value="ECO:0007669"/>
    <property type="project" value="UniProtKB-KW"/>
</dbReference>
<dbReference type="Pfam" id="PF00005">
    <property type="entry name" value="ABC_tran"/>
    <property type="match status" value="1"/>
</dbReference>
<evidence type="ECO:0000259" key="8">
    <source>
        <dbReference type="PROSITE" id="PS50893"/>
    </source>
</evidence>
<feature type="transmembrane region" description="Helical" evidence="7">
    <location>
        <begin position="176"/>
        <end position="196"/>
    </location>
</feature>
<evidence type="ECO:0000256" key="4">
    <source>
        <dbReference type="ARBA" id="ARBA00022840"/>
    </source>
</evidence>
<feature type="transmembrane region" description="Helical" evidence="7">
    <location>
        <begin position="286"/>
        <end position="305"/>
    </location>
</feature>
<evidence type="ECO:0000256" key="6">
    <source>
        <dbReference type="ARBA" id="ARBA00023136"/>
    </source>
</evidence>
<dbReference type="PANTHER" id="PTHR43394">
    <property type="entry name" value="ATP-DEPENDENT PERMEASE MDL1, MITOCHONDRIAL"/>
    <property type="match status" value="1"/>
</dbReference>
<organism evidence="10">
    <name type="scientific">uncultured bacterium</name>
    <name type="common">gcode 4</name>
    <dbReference type="NCBI Taxonomy" id="1234023"/>
    <lineage>
        <taxon>Bacteria</taxon>
        <taxon>environmental samples</taxon>
    </lineage>
</organism>
<feature type="transmembrane region" description="Helical" evidence="7">
    <location>
        <begin position="149"/>
        <end position="170"/>
    </location>
</feature>
<gene>
    <name evidence="10" type="ORF">ACD_2C00138G0002</name>
</gene>
<feature type="transmembrane region" description="Helical" evidence="7">
    <location>
        <begin position="261"/>
        <end position="280"/>
    </location>
</feature>
<sequence length="582" mass="67882">MNYDLNALNIQKWDTFVSSFKKFFSLIKGEGWKLFISILAIIANSISTLSSPILLAYTIDNYIRTKDFDWILFFAAMLFLIYIVESTATYLQTKTMGQIWINVLYNLRNRIFEKLQNLPIAFFSQNKTWDLISRINSDTEKLNNFFSEALTQFIGSISLITGTWIFLLAINLKLWIITLMPALAVFIITRLISWWVKRKSLASLRSLWAMSSEIQEWLKNFKVMVAYDRLDYFRDKYKKTNDANYKASVGAGVSSNIFTPIYGFAANAAQLLTLIFWIYFIMRWEFTLWLLIWFQFYINFLYSSLREMAELWSFFQLASASLDRISEVISLQSDLPVIPKDESRITGSIMEFENVEFSYPDSGVVLRDVSFRLQKWKTYALVGPTGWWKTTTASLMARLYDPTKGKIYLDWRDIRSYTEMERSEKIGFILQDPFLFSWSVKDNILYWNIKYSAYSNEELLEVLDSKGLKELLPKFGAGLETENALGMSLGQRQIIAFIRAVLKEPELLILDEATANIDTVTEQILEDILKKLPPSTTKIIIAHRLNTIRNADLIFFVNSWFIKPTWSMQDALDMLMSWTRES</sequence>
<dbReference type="EMBL" id="AMFJ01000138">
    <property type="protein sequence ID" value="EKE29609.1"/>
    <property type="molecule type" value="Genomic_DNA"/>
</dbReference>
<keyword evidence="3" id="KW-0547">Nucleotide-binding</keyword>
<dbReference type="PROSITE" id="PS50893">
    <property type="entry name" value="ABC_TRANSPORTER_2"/>
    <property type="match status" value="1"/>
</dbReference>
<evidence type="ECO:0000256" key="1">
    <source>
        <dbReference type="ARBA" id="ARBA00004651"/>
    </source>
</evidence>
<evidence type="ECO:0000256" key="5">
    <source>
        <dbReference type="ARBA" id="ARBA00022989"/>
    </source>
</evidence>